<dbReference type="SUPFAM" id="SSF56300">
    <property type="entry name" value="Metallo-dependent phosphatases"/>
    <property type="match status" value="1"/>
</dbReference>
<sequence length="347" mass="39560">MKTKPRKRNLAQKLVFTGASVALGLSLFTSTSASAEKNERKHQKPSFEFGLISDIQYCDCDTNGVRFYRNSISKLQDATAELNKHDLEFTIQTGDLIDRNRESFDTILPYFNQINSKKYHMLGNHDYDYPNSSSDQTVDILGMKNQYYDFAEDGWRFIVLDTNDMSLYANEPGTPKYQQSEQLYNQLKATGANNAQTWNGGVGPEQMKWLHNVLQKSKKKGEKVVVLGHHPVYPANEHNAWNDADIMRELESAGNVVAYFNGHNHAGNYGENNGIKYVNFHGMLDTADSSAFAVIQAFKDRLEVDGFGRQPDLTIHVENHKEDDDDQHDDENDNHNNDRDDHQNENN</sequence>
<dbReference type="GO" id="GO:0047734">
    <property type="term" value="F:CDP-glycerol diphosphatase activity"/>
    <property type="evidence" value="ECO:0007669"/>
    <property type="project" value="TreeGrafter"/>
</dbReference>
<keyword evidence="5" id="KW-1185">Reference proteome</keyword>
<feature type="signal peptide" evidence="2">
    <location>
        <begin position="1"/>
        <end position="35"/>
    </location>
</feature>
<dbReference type="GO" id="GO:0047631">
    <property type="term" value="F:ADP-ribose diphosphatase activity"/>
    <property type="evidence" value="ECO:0007669"/>
    <property type="project" value="TreeGrafter"/>
</dbReference>
<comment type="caution">
    <text evidence="4">The sequence shown here is derived from an EMBL/GenBank/DDBJ whole genome shotgun (WGS) entry which is preliminary data.</text>
</comment>
<dbReference type="Pfam" id="PF00149">
    <property type="entry name" value="Metallophos"/>
    <property type="match status" value="1"/>
</dbReference>
<dbReference type="PANTHER" id="PTHR16509">
    <property type="match status" value="1"/>
</dbReference>
<gene>
    <name evidence="4" type="ORF">E6W99_19385</name>
</gene>
<dbReference type="Proteomes" id="UP000310334">
    <property type="component" value="Unassembled WGS sequence"/>
</dbReference>
<dbReference type="RefSeq" id="WP_136356890.1">
    <property type="nucleotide sequence ID" value="NZ_CP046266.1"/>
</dbReference>
<dbReference type="InterPro" id="IPR004843">
    <property type="entry name" value="Calcineurin-like_PHP"/>
</dbReference>
<dbReference type="Gene3D" id="3.60.21.10">
    <property type="match status" value="1"/>
</dbReference>
<reference evidence="4 5" key="1">
    <citation type="submission" date="2019-04" db="EMBL/GenBank/DDBJ databases">
        <title>Bacillus sediminilitoris sp. nov., isolated from a tidal flat sediment on the East China Sea.</title>
        <authorList>
            <person name="Wei Y."/>
            <person name="Mao H."/>
            <person name="Fang J."/>
        </authorList>
    </citation>
    <scope>NUCLEOTIDE SEQUENCE [LARGE SCALE GENOMIC DNA]</scope>
    <source>
        <strain evidence="4 5">DSL-17</strain>
    </source>
</reference>
<feature type="domain" description="Calcineurin-like phosphoesterase" evidence="3">
    <location>
        <begin position="49"/>
        <end position="266"/>
    </location>
</feature>
<evidence type="ECO:0000313" key="5">
    <source>
        <dbReference type="Proteomes" id="UP000310334"/>
    </source>
</evidence>
<accession>A0A4S4BQE0</accession>
<feature type="compositionally biased region" description="Basic and acidic residues" evidence="1">
    <location>
        <begin position="333"/>
        <end position="347"/>
    </location>
</feature>
<keyword evidence="2" id="KW-0732">Signal</keyword>
<dbReference type="EMBL" id="SSNT01000016">
    <property type="protein sequence ID" value="THF77160.1"/>
    <property type="molecule type" value="Genomic_DNA"/>
</dbReference>
<evidence type="ECO:0000256" key="2">
    <source>
        <dbReference type="SAM" id="SignalP"/>
    </source>
</evidence>
<feature type="chain" id="PRO_5043456212" evidence="2">
    <location>
        <begin position="36"/>
        <end position="347"/>
    </location>
</feature>
<feature type="region of interest" description="Disordered" evidence="1">
    <location>
        <begin position="317"/>
        <end position="347"/>
    </location>
</feature>
<feature type="compositionally biased region" description="Acidic residues" evidence="1">
    <location>
        <begin position="323"/>
        <end position="332"/>
    </location>
</feature>
<evidence type="ECO:0000259" key="3">
    <source>
        <dbReference type="Pfam" id="PF00149"/>
    </source>
</evidence>
<dbReference type="OrthoDB" id="9791866at2"/>
<dbReference type="GO" id="GO:0030145">
    <property type="term" value="F:manganese ion binding"/>
    <property type="evidence" value="ECO:0007669"/>
    <property type="project" value="TreeGrafter"/>
</dbReference>
<dbReference type="PANTHER" id="PTHR16509:SF1">
    <property type="entry name" value="MANGANESE-DEPENDENT ADP-RIBOSE_CDP-ALCOHOL DIPHOSPHATASE"/>
    <property type="match status" value="1"/>
</dbReference>
<dbReference type="AlphaFoldDB" id="A0A4S4BQE0"/>
<evidence type="ECO:0000313" key="4">
    <source>
        <dbReference type="EMBL" id="THF77160.1"/>
    </source>
</evidence>
<evidence type="ECO:0000256" key="1">
    <source>
        <dbReference type="SAM" id="MobiDB-lite"/>
    </source>
</evidence>
<name>A0A4S4BQE0_9BACI</name>
<dbReference type="GO" id="GO:0008663">
    <property type="term" value="F:2',3'-cyclic-nucleotide 2'-phosphodiesterase activity"/>
    <property type="evidence" value="ECO:0007669"/>
    <property type="project" value="TreeGrafter"/>
</dbReference>
<proteinExistence type="predicted"/>
<dbReference type="InterPro" id="IPR029052">
    <property type="entry name" value="Metallo-depent_PP-like"/>
</dbReference>
<organism evidence="4 5">
    <name type="scientific">Metabacillus sediminilitoris</name>
    <dbReference type="NCBI Taxonomy" id="2567941"/>
    <lineage>
        <taxon>Bacteria</taxon>
        <taxon>Bacillati</taxon>
        <taxon>Bacillota</taxon>
        <taxon>Bacilli</taxon>
        <taxon>Bacillales</taxon>
        <taxon>Bacillaceae</taxon>
        <taxon>Metabacillus</taxon>
    </lineage>
</organism>
<protein>
    <submittedName>
        <fullName evidence="4">Phosphatase</fullName>
    </submittedName>
</protein>